<feature type="domain" description="Riboflavin kinase" evidence="16">
    <location>
        <begin position="176"/>
        <end position="305"/>
    </location>
</feature>
<dbReference type="Pfam" id="PF06574">
    <property type="entry name" value="FAD_syn"/>
    <property type="match status" value="1"/>
</dbReference>
<dbReference type="NCBIfam" id="TIGR00125">
    <property type="entry name" value="cyt_tran_rel"/>
    <property type="match status" value="1"/>
</dbReference>
<comment type="catalytic activity">
    <reaction evidence="14 15">
        <text>FMN + ATP + H(+) = FAD + diphosphate</text>
        <dbReference type="Rhea" id="RHEA:17237"/>
        <dbReference type="ChEBI" id="CHEBI:15378"/>
        <dbReference type="ChEBI" id="CHEBI:30616"/>
        <dbReference type="ChEBI" id="CHEBI:33019"/>
        <dbReference type="ChEBI" id="CHEBI:57692"/>
        <dbReference type="ChEBI" id="CHEBI:58210"/>
        <dbReference type="EC" id="2.7.7.2"/>
    </reaction>
</comment>
<dbReference type="InterPro" id="IPR015864">
    <property type="entry name" value="FAD_synthase"/>
</dbReference>
<keyword evidence="5 15" id="KW-0288">FMN</keyword>
<dbReference type="GO" id="GO:0006747">
    <property type="term" value="P:FAD biosynthetic process"/>
    <property type="evidence" value="ECO:0007669"/>
    <property type="project" value="UniProtKB-UniRule"/>
</dbReference>
<dbReference type="PANTHER" id="PTHR22749">
    <property type="entry name" value="RIBOFLAVIN KINASE/FMN ADENYLYLTRANSFERASE"/>
    <property type="match status" value="1"/>
</dbReference>
<evidence type="ECO:0000256" key="8">
    <source>
        <dbReference type="ARBA" id="ARBA00022741"/>
    </source>
</evidence>
<comment type="similarity">
    <text evidence="15">Belongs to the ribF family.</text>
</comment>
<dbReference type="GO" id="GO:0008531">
    <property type="term" value="F:riboflavin kinase activity"/>
    <property type="evidence" value="ECO:0007669"/>
    <property type="project" value="UniProtKB-UniRule"/>
</dbReference>
<dbReference type="SUPFAM" id="SSF82114">
    <property type="entry name" value="Riboflavin kinase-like"/>
    <property type="match status" value="1"/>
</dbReference>
<dbReference type="SUPFAM" id="SSF52374">
    <property type="entry name" value="Nucleotidylyl transferase"/>
    <property type="match status" value="1"/>
</dbReference>
<dbReference type="FunFam" id="3.40.50.620:FF:000021">
    <property type="entry name" value="Riboflavin biosynthesis protein"/>
    <property type="match status" value="1"/>
</dbReference>
<comment type="pathway">
    <text evidence="2 15">Cofactor biosynthesis; FAD biosynthesis; FAD from FMN: step 1/1.</text>
</comment>
<evidence type="ECO:0000259" key="16">
    <source>
        <dbReference type="SMART" id="SM00904"/>
    </source>
</evidence>
<keyword evidence="6 15" id="KW-0808">Transferase</keyword>
<keyword evidence="4 15" id="KW-0285">Flavoprotein</keyword>
<evidence type="ECO:0000256" key="2">
    <source>
        <dbReference type="ARBA" id="ARBA00004726"/>
    </source>
</evidence>
<dbReference type="GO" id="GO:0003919">
    <property type="term" value="F:FMN adenylyltransferase activity"/>
    <property type="evidence" value="ECO:0007669"/>
    <property type="project" value="UniProtKB-UniRule"/>
</dbReference>
<dbReference type="Gene3D" id="2.40.30.30">
    <property type="entry name" value="Riboflavin kinase-like"/>
    <property type="match status" value="1"/>
</dbReference>
<dbReference type="UniPathway" id="UPA00277">
    <property type="reaction ID" value="UER00407"/>
</dbReference>
<dbReference type="GO" id="GO:0009398">
    <property type="term" value="P:FMN biosynthetic process"/>
    <property type="evidence" value="ECO:0007669"/>
    <property type="project" value="UniProtKB-UniRule"/>
</dbReference>
<dbReference type="HOGENOM" id="CLU_048437_0_0_11"/>
<evidence type="ECO:0000256" key="3">
    <source>
        <dbReference type="ARBA" id="ARBA00005201"/>
    </source>
</evidence>
<dbReference type="InterPro" id="IPR023465">
    <property type="entry name" value="Riboflavin_kinase_dom_sf"/>
</dbReference>
<evidence type="ECO:0000256" key="15">
    <source>
        <dbReference type="PIRNR" id="PIRNR004491"/>
    </source>
</evidence>
<dbReference type="PIRSF" id="PIRSF004491">
    <property type="entry name" value="FAD_Synth"/>
    <property type="match status" value="1"/>
</dbReference>
<evidence type="ECO:0000256" key="7">
    <source>
        <dbReference type="ARBA" id="ARBA00022695"/>
    </source>
</evidence>
<keyword evidence="9 15" id="KW-0418">Kinase</keyword>
<accession>S2WKL5</accession>
<keyword evidence="18" id="KW-1185">Reference proteome</keyword>
<keyword evidence="12" id="KW-0511">Multifunctional enzyme</keyword>
<dbReference type="CDD" id="cd02064">
    <property type="entry name" value="FAD_synthetase_N"/>
    <property type="match status" value="1"/>
</dbReference>
<comment type="function">
    <text evidence="1">Catalyzes the phosphorylation of riboflavin to FMN followed by the adenylation of FMN to FAD.</text>
</comment>
<evidence type="ECO:0000313" key="17">
    <source>
        <dbReference type="EMBL" id="EPD33192.1"/>
    </source>
</evidence>
<dbReference type="Proteomes" id="UP000014417">
    <property type="component" value="Unassembled WGS sequence"/>
</dbReference>
<dbReference type="InterPro" id="IPR015865">
    <property type="entry name" value="Riboflavin_kinase_bac/euk"/>
</dbReference>
<protein>
    <recommendedName>
        <fullName evidence="15">Riboflavin biosynthesis protein</fullName>
    </recommendedName>
    <domain>
        <recommendedName>
            <fullName evidence="15">Riboflavin kinase</fullName>
            <ecNumber evidence="15">2.7.1.26</ecNumber>
        </recommendedName>
        <alternativeName>
            <fullName evidence="15">Flavokinase</fullName>
        </alternativeName>
    </domain>
    <domain>
        <recommendedName>
            <fullName evidence="15">FMN adenylyltransferase</fullName>
            <ecNumber evidence="15">2.7.7.2</ecNumber>
        </recommendedName>
        <alternativeName>
            <fullName evidence="15">FAD pyrophosphorylase</fullName>
        </alternativeName>
        <alternativeName>
            <fullName evidence="15">FAD synthase</fullName>
        </alternativeName>
    </domain>
</protein>
<dbReference type="GO" id="GO:0005524">
    <property type="term" value="F:ATP binding"/>
    <property type="evidence" value="ECO:0007669"/>
    <property type="project" value="UniProtKB-UniRule"/>
</dbReference>
<keyword evidence="11 15" id="KW-0067">ATP-binding</keyword>
<dbReference type="OrthoDB" id="9803667at2"/>
<dbReference type="InterPro" id="IPR023468">
    <property type="entry name" value="Riboflavin_kinase"/>
</dbReference>
<dbReference type="InterPro" id="IPR002606">
    <property type="entry name" value="Riboflavin_kinase_bac"/>
</dbReference>
<dbReference type="Gene3D" id="3.40.50.620">
    <property type="entry name" value="HUPs"/>
    <property type="match status" value="1"/>
</dbReference>
<dbReference type="InterPro" id="IPR014729">
    <property type="entry name" value="Rossmann-like_a/b/a_fold"/>
</dbReference>
<dbReference type="NCBIfam" id="TIGR00083">
    <property type="entry name" value="ribF"/>
    <property type="match status" value="1"/>
</dbReference>
<dbReference type="InterPro" id="IPR004821">
    <property type="entry name" value="Cyt_trans-like"/>
</dbReference>
<evidence type="ECO:0000256" key="5">
    <source>
        <dbReference type="ARBA" id="ARBA00022643"/>
    </source>
</evidence>
<dbReference type="UniPathway" id="UPA00276">
    <property type="reaction ID" value="UER00406"/>
</dbReference>
<dbReference type="STRING" id="883161.HMPREF9306_00723"/>
<dbReference type="GO" id="GO:0009231">
    <property type="term" value="P:riboflavin biosynthetic process"/>
    <property type="evidence" value="ECO:0007669"/>
    <property type="project" value="InterPro"/>
</dbReference>
<evidence type="ECO:0000256" key="13">
    <source>
        <dbReference type="ARBA" id="ARBA00047880"/>
    </source>
</evidence>
<dbReference type="Pfam" id="PF01687">
    <property type="entry name" value="Flavokinase"/>
    <property type="match status" value="1"/>
</dbReference>
<dbReference type="EC" id="2.7.7.2" evidence="15"/>
<gene>
    <name evidence="17" type="ORF">HMPREF9306_00723</name>
</gene>
<keyword evidence="10 15" id="KW-0274">FAD</keyword>
<dbReference type="NCBIfam" id="NF004160">
    <property type="entry name" value="PRK05627.1-3"/>
    <property type="match status" value="1"/>
</dbReference>
<keyword evidence="7 15" id="KW-0548">Nucleotidyltransferase</keyword>
<evidence type="ECO:0000256" key="14">
    <source>
        <dbReference type="ARBA" id="ARBA00049494"/>
    </source>
</evidence>
<dbReference type="FunFam" id="2.40.30.30:FF:000003">
    <property type="entry name" value="Riboflavin biosynthesis protein"/>
    <property type="match status" value="1"/>
</dbReference>
<evidence type="ECO:0000256" key="9">
    <source>
        <dbReference type="ARBA" id="ARBA00022777"/>
    </source>
</evidence>
<comment type="pathway">
    <text evidence="3 15">Cofactor biosynthesis; FMN biosynthesis; FMN from riboflavin (ATP route): step 1/1.</text>
</comment>
<evidence type="ECO:0000313" key="18">
    <source>
        <dbReference type="Proteomes" id="UP000014417"/>
    </source>
</evidence>
<name>S2WKL5_9ACTN</name>
<evidence type="ECO:0000256" key="12">
    <source>
        <dbReference type="ARBA" id="ARBA00023268"/>
    </source>
</evidence>
<reference evidence="17 18" key="1">
    <citation type="submission" date="2013-04" db="EMBL/GenBank/DDBJ databases">
        <title>The Genome Sequence of Propionimicrobium lymphophilum ACS-093-V-SCH5.</title>
        <authorList>
            <consortium name="The Broad Institute Genomics Platform"/>
            <person name="Earl A."/>
            <person name="Ward D."/>
            <person name="Feldgarden M."/>
            <person name="Gevers D."/>
            <person name="Saerens B."/>
            <person name="Vaneechoutte M."/>
            <person name="Walker B."/>
            <person name="Young S."/>
            <person name="Zeng Q."/>
            <person name="Gargeya S."/>
            <person name="Fitzgerald M."/>
            <person name="Haas B."/>
            <person name="Abouelleil A."/>
            <person name="Allen A.W."/>
            <person name="Alvarado L."/>
            <person name="Arachchi H.M."/>
            <person name="Berlin A.M."/>
            <person name="Chapman S.B."/>
            <person name="Gainer-Dewar J."/>
            <person name="Goldberg J."/>
            <person name="Griggs A."/>
            <person name="Gujja S."/>
            <person name="Hansen M."/>
            <person name="Howarth C."/>
            <person name="Imamovic A."/>
            <person name="Ireland A."/>
            <person name="Larimer J."/>
            <person name="McCowan C."/>
            <person name="Murphy C."/>
            <person name="Pearson M."/>
            <person name="Poon T.W."/>
            <person name="Priest M."/>
            <person name="Roberts A."/>
            <person name="Saif S."/>
            <person name="Shea T."/>
            <person name="Sisk P."/>
            <person name="Sykes S."/>
            <person name="Wortman J."/>
            <person name="Nusbaum C."/>
            <person name="Birren B."/>
        </authorList>
    </citation>
    <scope>NUCLEOTIDE SEQUENCE [LARGE SCALE GENOMIC DNA]</scope>
    <source>
        <strain evidence="17 18">ACS-093-V-SCH5</strain>
    </source>
</reference>
<comment type="caution">
    <text evidence="17">The sequence shown here is derived from an EMBL/GenBank/DDBJ whole genome shotgun (WGS) entry which is preliminary data.</text>
</comment>
<evidence type="ECO:0000256" key="10">
    <source>
        <dbReference type="ARBA" id="ARBA00022827"/>
    </source>
</evidence>
<dbReference type="EC" id="2.7.1.26" evidence="15"/>
<proteinExistence type="inferred from homology"/>
<sequence>MRRSVVLIGNFDGVHLGHQSLIDRARAHATALTDDEGPLPVLAVTFWPHPTKIFNPEHTPKLLCPLPERLDLLTSNGVDEVRVVQFTEEISGWSPQQFIETILMPLNPAAIVVGENFRFGKKAAGTPQDLREYSAGLSDGFDVDEVALAEIEHRVASSSAIREALQAGDVETAAVNLGRYFRVRGVVVVGDQRGRLLGFPTANLPISSEYEVPADGVYAGWVRVLDDPDVKMPAAISVGSNPTFDGVLNRRVESYVLDRDDLELYGKWIAVDFVAQLRGMIKFSSVDELVKQMNKDVEKTRELLAPSA</sequence>
<dbReference type="PATRIC" id="fig|883161.3.peg.723"/>
<evidence type="ECO:0000256" key="6">
    <source>
        <dbReference type="ARBA" id="ARBA00022679"/>
    </source>
</evidence>
<dbReference type="RefSeq" id="WP_016455567.1">
    <property type="nucleotide sequence ID" value="NZ_KE150269.1"/>
</dbReference>
<dbReference type="SMART" id="SM00904">
    <property type="entry name" value="Flavokinase"/>
    <property type="match status" value="1"/>
</dbReference>
<comment type="catalytic activity">
    <reaction evidence="13 15">
        <text>riboflavin + ATP = FMN + ADP + H(+)</text>
        <dbReference type="Rhea" id="RHEA:14357"/>
        <dbReference type="ChEBI" id="CHEBI:15378"/>
        <dbReference type="ChEBI" id="CHEBI:30616"/>
        <dbReference type="ChEBI" id="CHEBI:57986"/>
        <dbReference type="ChEBI" id="CHEBI:58210"/>
        <dbReference type="ChEBI" id="CHEBI:456216"/>
        <dbReference type="EC" id="2.7.1.26"/>
    </reaction>
</comment>
<evidence type="ECO:0000256" key="4">
    <source>
        <dbReference type="ARBA" id="ARBA00022630"/>
    </source>
</evidence>
<evidence type="ECO:0000256" key="1">
    <source>
        <dbReference type="ARBA" id="ARBA00002121"/>
    </source>
</evidence>
<dbReference type="EMBL" id="AGZR01000005">
    <property type="protein sequence ID" value="EPD33192.1"/>
    <property type="molecule type" value="Genomic_DNA"/>
</dbReference>
<evidence type="ECO:0000256" key="11">
    <source>
        <dbReference type="ARBA" id="ARBA00022840"/>
    </source>
</evidence>
<dbReference type="AlphaFoldDB" id="S2WKL5"/>
<organism evidence="17 18">
    <name type="scientific">Propionimicrobium lymphophilum ACS-093-V-SCH5</name>
    <dbReference type="NCBI Taxonomy" id="883161"/>
    <lineage>
        <taxon>Bacteria</taxon>
        <taxon>Bacillati</taxon>
        <taxon>Actinomycetota</taxon>
        <taxon>Actinomycetes</taxon>
        <taxon>Propionibacteriales</taxon>
        <taxon>Propionibacteriaceae</taxon>
        <taxon>Propionimicrobium</taxon>
    </lineage>
</organism>
<keyword evidence="8 15" id="KW-0547">Nucleotide-binding</keyword>
<dbReference type="PANTHER" id="PTHR22749:SF6">
    <property type="entry name" value="RIBOFLAVIN KINASE"/>
    <property type="match status" value="1"/>
</dbReference>